<evidence type="ECO:0000313" key="3">
    <source>
        <dbReference type="EMBL" id="KAH7130323.1"/>
    </source>
</evidence>
<gene>
    <name evidence="3" type="ORF">B0J11DRAFT_249273</name>
</gene>
<dbReference type="GO" id="GO:0102193">
    <property type="term" value="F:protein-ribulosamine 3-kinase activity"/>
    <property type="evidence" value="ECO:0007669"/>
    <property type="project" value="UniProtKB-EC"/>
</dbReference>
<dbReference type="Proteomes" id="UP000700596">
    <property type="component" value="Unassembled WGS sequence"/>
</dbReference>
<dbReference type="Gene3D" id="3.90.1200.10">
    <property type="match status" value="1"/>
</dbReference>
<dbReference type="SUPFAM" id="SSF56112">
    <property type="entry name" value="Protein kinase-like (PK-like)"/>
    <property type="match status" value="1"/>
</dbReference>
<evidence type="ECO:0000313" key="4">
    <source>
        <dbReference type="Proteomes" id="UP000700596"/>
    </source>
</evidence>
<accession>A0A9P9IPL3</accession>
<comment type="caution">
    <text evidence="3">The sequence shown here is derived from an EMBL/GenBank/DDBJ whole genome shotgun (WGS) entry which is preliminary data.</text>
</comment>
<dbReference type="PANTHER" id="PTHR12149">
    <property type="entry name" value="FRUCTOSAMINE 3 KINASE-RELATED PROTEIN"/>
    <property type="match status" value="1"/>
</dbReference>
<keyword evidence="4" id="KW-1185">Reference proteome</keyword>
<sequence length="353" mass="39748">MTAGNIQCQQNKSPEHQVPKDVVSYIDEAVSFIISSIGQDLIITGISPHGVSRWTRTARVKVKNALGNRISYFLKVSRGQIGKSMMEGEYHSMLALYHAMPALSPEPIGWGKYLNMEDTYFFLSSFTEMTGDIPASTSEFPAMVAKLHHENKSPNGKFGFLVPTYHGNLPQDVSQCDIWEESFTSGMVKFFDLEEEAQGRDQTMTILRKDIILTVIPRLLRPLESEGRRVTPSLVHGDLWDGNVSVDATTGAPVIFDACCSYAHNEYDLAPWWANRHNIGKAHIEEYLRHFPVSEPAGDFEDRMTLYCIRFNLCSSALNPGNKWFRDLLKEDMRFLAAKFPRGVECTPSSVPT</sequence>
<dbReference type="InterPro" id="IPR016477">
    <property type="entry name" value="Fructo-/Ketosamine-3-kinase"/>
</dbReference>
<name>A0A9P9IPL3_9PLEO</name>
<evidence type="ECO:0000256" key="1">
    <source>
        <dbReference type="ARBA" id="ARBA00011961"/>
    </source>
</evidence>
<dbReference type="OrthoDB" id="5772781at2759"/>
<dbReference type="EC" id="2.7.1.172" evidence="1"/>
<proteinExistence type="predicted"/>
<organism evidence="3 4">
    <name type="scientific">Dendryphion nanum</name>
    <dbReference type="NCBI Taxonomy" id="256645"/>
    <lineage>
        <taxon>Eukaryota</taxon>
        <taxon>Fungi</taxon>
        <taxon>Dikarya</taxon>
        <taxon>Ascomycota</taxon>
        <taxon>Pezizomycotina</taxon>
        <taxon>Dothideomycetes</taxon>
        <taxon>Pleosporomycetidae</taxon>
        <taxon>Pleosporales</taxon>
        <taxon>Torulaceae</taxon>
        <taxon>Dendryphion</taxon>
    </lineage>
</organism>
<keyword evidence="3" id="KW-0418">Kinase</keyword>
<dbReference type="InterPro" id="IPR011009">
    <property type="entry name" value="Kinase-like_dom_sf"/>
</dbReference>
<dbReference type="Pfam" id="PF03881">
    <property type="entry name" value="Fructosamin_kin"/>
    <property type="match status" value="1"/>
</dbReference>
<keyword evidence="3" id="KW-0808">Transferase</keyword>
<dbReference type="AlphaFoldDB" id="A0A9P9IPL3"/>
<protein>
    <recommendedName>
        <fullName evidence="1">protein-ribulosamine 3-kinase</fullName>
        <ecNumber evidence="1">2.7.1.172</ecNumber>
    </recommendedName>
</protein>
<comment type="catalytic activity">
    <reaction evidence="2">
        <text>N(6)-D-ribulosyl-L-lysyl-[protein] + ATP = N(6)-(3-O-phospho-D-ribulosyl)-L-lysyl-[protein] + ADP + H(+)</text>
        <dbReference type="Rhea" id="RHEA:48432"/>
        <dbReference type="Rhea" id="RHEA-COMP:12103"/>
        <dbReference type="Rhea" id="RHEA-COMP:12104"/>
        <dbReference type="ChEBI" id="CHEBI:15378"/>
        <dbReference type="ChEBI" id="CHEBI:30616"/>
        <dbReference type="ChEBI" id="CHEBI:90418"/>
        <dbReference type="ChEBI" id="CHEBI:90420"/>
        <dbReference type="ChEBI" id="CHEBI:456216"/>
        <dbReference type="EC" id="2.7.1.172"/>
    </reaction>
    <physiologicalReaction direction="left-to-right" evidence="2">
        <dbReference type="Rhea" id="RHEA:48433"/>
    </physiologicalReaction>
</comment>
<evidence type="ECO:0000256" key="2">
    <source>
        <dbReference type="ARBA" id="ARBA00048655"/>
    </source>
</evidence>
<dbReference type="GO" id="GO:0016301">
    <property type="term" value="F:kinase activity"/>
    <property type="evidence" value="ECO:0007669"/>
    <property type="project" value="UniProtKB-KW"/>
</dbReference>
<reference evidence="3" key="1">
    <citation type="journal article" date="2021" name="Nat. Commun.">
        <title>Genetic determinants of endophytism in the Arabidopsis root mycobiome.</title>
        <authorList>
            <person name="Mesny F."/>
            <person name="Miyauchi S."/>
            <person name="Thiergart T."/>
            <person name="Pickel B."/>
            <person name="Atanasova L."/>
            <person name="Karlsson M."/>
            <person name="Huettel B."/>
            <person name="Barry K.W."/>
            <person name="Haridas S."/>
            <person name="Chen C."/>
            <person name="Bauer D."/>
            <person name="Andreopoulos W."/>
            <person name="Pangilinan J."/>
            <person name="LaButti K."/>
            <person name="Riley R."/>
            <person name="Lipzen A."/>
            <person name="Clum A."/>
            <person name="Drula E."/>
            <person name="Henrissat B."/>
            <person name="Kohler A."/>
            <person name="Grigoriev I.V."/>
            <person name="Martin F.M."/>
            <person name="Hacquard S."/>
        </authorList>
    </citation>
    <scope>NUCLEOTIDE SEQUENCE</scope>
    <source>
        <strain evidence="3">MPI-CAGE-CH-0243</strain>
    </source>
</reference>
<dbReference type="EMBL" id="JAGMWT010000004">
    <property type="protein sequence ID" value="KAH7130323.1"/>
    <property type="molecule type" value="Genomic_DNA"/>
</dbReference>
<dbReference type="PANTHER" id="PTHR12149:SF8">
    <property type="entry name" value="PROTEIN-RIBULOSAMINE 3-KINASE"/>
    <property type="match status" value="1"/>
</dbReference>